<dbReference type="Proteomes" id="UP001196413">
    <property type="component" value="Unassembled WGS sequence"/>
</dbReference>
<protein>
    <submittedName>
        <fullName evidence="1">Uncharacterized protein</fullName>
    </submittedName>
</protein>
<sequence>MLKSFNRLATGLGFESELSRAGYTVSTNSWHECLRTVCERVSIAEKVCHTPRSSKERAREIVHVEQKRASSRQYHTLDRSHTRCFFHQQTLHRKFGQSS</sequence>
<dbReference type="EMBL" id="JAHQIW010001110">
    <property type="protein sequence ID" value="KAJ1351577.1"/>
    <property type="molecule type" value="Genomic_DNA"/>
</dbReference>
<name>A0AAD5MMI2_PARTN</name>
<proteinExistence type="predicted"/>
<gene>
    <name evidence="1" type="ORF">KIN20_007653</name>
</gene>
<reference evidence="1" key="1">
    <citation type="submission" date="2021-06" db="EMBL/GenBank/DDBJ databases">
        <title>Parelaphostrongylus tenuis whole genome reference sequence.</title>
        <authorList>
            <person name="Garwood T.J."/>
            <person name="Larsen P.A."/>
            <person name="Fountain-Jones N.M."/>
            <person name="Garbe J.R."/>
            <person name="Macchietto M.G."/>
            <person name="Kania S.A."/>
            <person name="Gerhold R.W."/>
            <person name="Richards J.E."/>
            <person name="Wolf T.M."/>
        </authorList>
    </citation>
    <scope>NUCLEOTIDE SEQUENCE</scope>
    <source>
        <strain evidence="1">MNPRO001-30</strain>
        <tissue evidence="1">Meninges</tissue>
    </source>
</reference>
<organism evidence="1 2">
    <name type="scientific">Parelaphostrongylus tenuis</name>
    <name type="common">Meningeal worm</name>
    <dbReference type="NCBI Taxonomy" id="148309"/>
    <lineage>
        <taxon>Eukaryota</taxon>
        <taxon>Metazoa</taxon>
        <taxon>Ecdysozoa</taxon>
        <taxon>Nematoda</taxon>
        <taxon>Chromadorea</taxon>
        <taxon>Rhabditida</taxon>
        <taxon>Rhabditina</taxon>
        <taxon>Rhabditomorpha</taxon>
        <taxon>Strongyloidea</taxon>
        <taxon>Metastrongylidae</taxon>
        <taxon>Parelaphostrongylus</taxon>
    </lineage>
</organism>
<accession>A0AAD5MMI2</accession>
<dbReference type="AlphaFoldDB" id="A0AAD5MMI2"/>
<comment type="caution">
    <text evidence="1">The sequence shown here is derived from an EMBL/GenBank/DDBJ whole genome shotgun (WGS) entry which is preliminary data.</text>
</comment>
<evidence type="ECO:0000313" key="2">
    <source>
        <dbReference type="Proteomes" id="UP001196413"/>
    </source>
</evidence>
<evidence type="ECO:0000313" key="1">
    <source>
        <dbReference type="EMBL" id="KAJ1351577.1"/>
    </source>
</evidence>
<keyword evidence="2" id="KW-1185">Reference proteome</keyword>